<dbReference type="Proteomes" id="UP000199111">
    <property type="component" value="Unassembled WGS sequence"/>
</dbReference>
<evidence type="ECO:0000313" key="3">
    <source>
        <dbReference type="Proteomes" id="UP000199111"/>
    </source>
</evidence>
<evidence type="ECO:0000256" key="1">
    <source>
        <dbReference type="SAM" id="MobiDB-lite"/>
    </source>
</evidence>
<evidence type="ECO:0000313" key="2">
    <source>
        <dbReference type="EMBL" id="SFK99032.1"/>
    </source>
</evidence>
<sequence>MTHAGTDPSPMAYGQANMLRRSPLGTHPECAADRAAMP</sequence>
<organism evidence="2 3">
    <name type="scientific">Streptosporangium canum</name>
    <dbReference type="NCBI Taxonomy" id="324952"/>
    <lineage>
        <taxon>Bacteria</taxon>
        <taxon>Bacillati</taxon>
        <taxon>Actinomycetota</taxon>
        <taxon>Actinomycetes</taxon>
        <taxon>Streptosporangiales</taxon>
        <taxon>Streptosporangiaceae</taxon>
        <taxon>Streptosporangium</taxon>
    </lineage>
</organism>
<reference evidence="3" key="1">
    <citation type="submission" date="2016-10" db="EMBL/GenBank/DDBJ databases">
        <authorList>
            <person name="Varghese N."/>
            <person name="Submissions S."/>
        </authorList>
    </citation>
    <scope>NUCLEOTIDE SEQUENCE [LARGE SCALE GENOMIC DNA]</scope>
    <source>
        <strain evidence="3">CGMCC 4.2126</strain>
    </source>
</reference>
<name>A0A1I4DZL7_9ACTN</name>
<accession>A0A1I4DZL7</accession>
<dbReference type="EMBL" id="FOQY01000045">
    <property type="protein sequence ID" value="SFK99032.1"/>
    <property type="molecule type" value="Genomic_DNA"/>
</dbReference>
<protein>
    <submittedName>
        <fullName evidence="2">Uncharacterized protein</fullName>
    </submittedName>
</protein>
<feature type="region of interest" description="Disordered" evidence="1">
    <location>
        <begin position="1"/>
        <end position="38"/>
    </location>
</feature>
<gene>
    <name evidence="2" type="ORF">SAMN05216275_14541</name>
</gene>
<dbReference type="AlphaFoldDB" id="A0A1I4DZL7"/>
<keyword evidence="3" id="KW-1185">Reference proteome</keyword>
<proteinExistence type="predicted"/>